<dbReference type="PANTHER" id="PTHR43300">
    <property type="entry name" value="ACETYLTRANSFERASE"/>
    <property type="match status" value="1"/>
</dbReference>
<dbReference type="OrthoDB" id="9794407at2"/>
<accession>A0A1H9U4I0</accession>
<evidence type="ECO:0000256" key="1">
    <source>
        <dbReference type="ARBA" id="ARBA00007274"/>
    </source>
</evidence>
<keyword evidence="3" id="KW-0012">Acyltransferase</keyword>
<gene>
    <name evidence="3" type="ORF">SAMN04488023_12724</name>
</gene>
<dbReference type="GO" id="GO:0016746">
    <property type="term" value="F:acyltransferase activity"/>
    <property type="evidence" value="ECO:0007669"/>
    <property type="project" value="UniProtKB-KW"/>
</dbReference>
<dbReference type="STRING" id="390241.SAMN04488023_12724"/>
<feature type="domain" description="PglD N-terminal" evidence="2">
    <location>
        <begin position="5"/>
        <end position="74"/>
    </location>
</feature>
<dbReference type="PANTHER" id="PTHR43300:SF7">
    <property type="entry name" value="UDP-N-ACETYLBACILLOSAMINE N-ACETYLTRANSFERASE"/>
    <property type="match status" value="1"/>
</dbReference>
<keyword evidence="3" id="KW-0808">Transferase</keyword>
<name>A0A1H9U4I0_9SPHI</name>
<dbReference type="AlphaFoldDB" id="A0A1H9U4I0"/>
<dbReference type="Pfam" id="PF17836">
    <property type="entry name" value="PglD_N"/>
    <property type="match status" value="1"/>
</dbReference>
<dbReference type="InterPro" id="IPR001451">
    <property type="entry name" value="Hexapep"/>
</dbReference>
<organism evidence="3 4">
    <name type="scientific">Pedobacter rhizosphaerae</name>
    <dbReference type="NCBI Taxonomy" id="390241"/>
    <lineage>
        <taxon>Bacteria</taxon>
        <taxon>Pseudomonadati</taxon>
        <taxon>Bacteroidota</taxon>
        <taxon>Sphingobacteriia</taxon>
        <taxon>Sphingobacteriales</taxon>
        <taxon>Sphingobacteriaceae</taxon>
        <taxon>Pedobacter</taxon>
    </lineage>
</organism>
<dbReference type="InterPro" id="IPR050179">
    <property type="entry name" value="Trans_hexapeptide_repeat"/>
</dbReference>
<dbReference type="EMBL" id="FOGG01000027">
    <property type="protein sequence ID" value="SES04074.1"/>
    <property type="molecule type" value="Genomic_DNA"/>
</dbReference>
<dbReference type="Pfam" id="PF00132">
    <property type="entry name" value="Hexapep"/>
    <property type="match status" value="2"/>
</dbReference>
<dbReference type="Gene3D" id="2.160.10.10">
    <property type="entry name" value="Hexapeptide repeat proteins"/>
    <property type="match status" value="1"/>
</dbReference>
<evidence type="ECO:0000313" key="3">
    <source>
        <dbReference type="EMBL" id="SES04074.1"/>
    </source>
</evidence>
<dbReference type="Gene3D" id="3.40.50.20">
    <property type="match status" value="1"/>
</dbReference>
<dbReference type="Proteomes" id="UP000199572">
    <property type="component" value="Unassembled WGS sequence"/>
</dbReference>
<dbReference type="InterPro" id="IPR011004">
    <property type="entry name" value="Trimer_LpxA-like_sf"/>
</dbReference>
<proteinExistence type="inferred from homology"/>
<dbReference type="RefSeq" id="WP_090886855.1">
    <property type="nucleotide sequence ID" value="NZ_FOGG01000027.1"/>
</dbReference>
<reference evidence="3 4" key="1">
    <citation type="submission" date="2016-10" db="EMBL/GenBank/DDBJ databases">
        <authorList>
            <person name="de Groot N.N."/>
        </authorList>
    </citation>
    <scope>NUCLEOTIDE SEQUENCE [LARGE SCALE GENOMIC DNA]</scope>
    <source>
        <strain evidence="3 4">DSM 18610</strain>
    </source>
</reference>
<evidence type="ECO:0000259" key="2">
    <source>
        <dbReference type="Pfam" id="PF17836"/>
    </source>
</evidence>
<comment type="similarity">
    <text evidence="1">Belongs to the transferase hexapeptide repeat family.</text>
</comment>
<keyword evidence="4" id="KW-1185">Reference proteome</keyword>
<evidence type="ECO:0000313" key="4">
    <source>
        <dbReference type="Proteomes" id="UP000199572"/>
    </source>
</evidence>
<dbReference type="InterPro" id="IPR041561">
    <property type="entry name" value="PglD_N"/>
</dbReference>
<protein>
    <submittedName>
        <fullName evidence="3">Sugar O-acyltransferase, sialic acid O-acetyltransferase NeuD family</fullName>
    </submittedName>
</protein>
<sequence>MADSIIYGTGGHARVLAAGLNLNAPPILGYFDDRITQPFIQGLPILQYDPHVFPDAEVLIGIGNNEIRRAIAARVQHKSGVFIHPQAIVAPDVIIGPGSVILAGAVIQTGVILGAHVIVNANVTIDHDAVLGDFCSIYPNAYVGGGAKIGSGVTIAACTAVERLATIPGVFEEDWSISMDFSSSS</sequence>
<dbReference type="SUPFAM" id="SSF51161">
    <property type="entry name" value="Trimeric LpxA-like enzymes"/>
    <property type="match status" value="1"/>
</dbReference>